<proteinExistence type="predicted"/>
<evidence type="ECO:0000313" key="3">
    <source>
        <dbReference type="Proteomes" id="UP000009186"/>
    </source>
</evidence>
<accession>G2Z5K8</accession>
<dbReference type="eggNOG" id="ENOG5033XXU">
    <property type="taxonomic scope" value="Bacteria"/>
</dbReference>
<feature type="domain" description="DUF7738" evidence="1">
    <location>
        <begin position="17"/>
        <end position="95"/>
    </location>
</feature>
<gene>
    <name evidence="2" type="ordered locus">FBFL15_2826</name>
</gene>
<dbReference type="InterPro" id="IPR056640">
    <property type="entry name" value="DUF7738"/>
</dbReference>
<organism evidence="2 3">
    <name type="scientific">Flavobacterium branchiophilum (strain FL-15)</name>
    <dbReference type="NCBI Taxonomy" id="1034807"/>
    <lineage>
        <taxon>Bacteria</taxon>
        <taxon>Pseudomonadati</taxon>
        <taxon>Bacteroidota</taxon>
        <taxon>Flavobacteriia</taxon>
        <taxon>Flavobacteriales</taxon>
        <taxon>Flavobacteriaceae</taxon>
        <taxon>Flavobacterium</taxon>
    </lineage>
</organism>
<dbReference type="EMBL" id="FQ859183">
    <property type="protein sequence ID" value="CCB70806.1"/>
    <property type="molecule type" value="Genomic_DNA"/>
</dbReference>
<dbReference type="Pfam" id="PF24880">
    <property type="entry name" value="DUF7738"/>
    <property type="match status" value="1"/>
</dbReference>
<dbReference type="KEGG" id="fbr:FBFL15_2826"/>
<dbReference type="HOGENOM" id="CLU_2259631_0_0_10"/>
<reference evidence="2 3" key="1">
    <citation type="journal article" date="2011" name="Appl. Environ. Microbiol.">
        <title>Complete genome sequence of the fish pathogen Flavobacterium branchiophilum.</title>
        <authorList>
            <consortium name="1:IP"/>
            <consortium name="Microbial Evolutionary Genomics,F-75015 Paris"/>
            <consortium name="France 2:CNRS"/>
            <consortium name="URA2171"/>
            <consortium name="F-75015 Paris,France 3:Unite de Virologie et Immunologie Mol."/>
            <consortium name="INRA,78352 Jouy en Josas Cedex"/>
            <consortium name="France. 4:Unite de Mathemathique"/>
            <consortium name="Informatique et Genome,INRA"/>
            <consortium name="78352 Jouy en Josas Cedex"/>
            <consortium name="France. 5:CEA/Genoscope"/>
            <consortium name="Evry"/>
            <consortium name="France"/>
            <person name="Touchon M."/>
            <person name="Barbier P."/>
            <person name="Bernardet J.F."/>
            <person name="Loux V."/>
            <person name="Vacherie B."/>
            <person name="Barbe V."/>
            <person name="Rocha E.P."/>
            <person name="Duchaud E."/>
        </authorList>
    </citation>
    <scope>NUCLEOTIDE SEQUENCE [LARGE SCALE GENOMIC DNA]</scope>
    <source>
        <strain evidence="2 3">FL-15</strain>
    </source>
</reference>
<keyword evidence="3" id="KW-1185">Reference proteome</keyword>
<evidence type="ECO:0000313" key="2">
    <source>
        <dbReference type="EMBL" id="CCB70806.1"/>
    </source>
</evidence>
<evidence type="ECO:0000259" key="1">
    <source>
        <dbReference type="Pfam" id="PF24880"/>
    </source>
</evidence>
<sequence>MTNLASCQNKEINQQGFCIQDSLIYYNGQKFEVAGPVDNFVKIAGKPDRIVTDSLGGYTIKDWMWNKKLISVNKHSNNNYYTLTTLYYDKEKNEFNDDTVSAP</sequence>
<protein>
    <recommendedName>
        <fullName evidence="1">DUF7738 domain-containing protein</fullName>
    </recommendedName>
</protein>
<dbReference type="AlphaFoldDB" id="G2Z5K8"/>
<dbReference type="Proteomes" id="UP000009186">
    <property type="component" value="Chromosome"/>
</dbReference>
<name>G2Z5K8_FLABF</name>